<dbReference type="InterPro" id="IPR009057">
    <property type="entry name" value="Homeodomain-like_sf"/>
</dbReference>
<dbReference type="PRINTS" id="PR00032">
    <property type="entry name" value="HTHARAC"/>
</dbReference>
<keyword evidence="2" id="KW-0238">DNA-binding</keyword>
<protein>
    <submittedName>
        <fullName evidence="6">Helix-turn-helix transcriptional regulator</fullName>
    </submittedName>
</protein>
<gene>
    <name evidence="6" type="ORF">ACFFJ8_00190</name>
</gene>
<dbReference type="Gene3D" id="1.10.10.60">
    <property type="entry name" value="Homeodomain-like"/>
    <property type="match status" value="2"/>
</dbReference>
<evidence type="ECO:0000313" key="7">
    <source>
        <dbReference type="Proteomes" id="UP001589818"/>
    </source>
</evidence>
<dbReference type="InterPro" id="IPR018060">
    <property type="entry name" value="HTH_AraC"/>
</dbReference>
<keyword evidence="1" id="KW-0805">Transcription regulation</keyword>
<comment type="caution">
    <text evidence="6">The sequence shown here is derived from an EMBL/GenBank/DDBJ whole genome shotgun (WGS) entry which is preliminary data.</text>
</comment>
<dbReference type="Pfam" id="PF12833">
    <property type="entry name" value="HTH_18"/>
    <property type="match status" value="1"/>
</dbReference>
<sequence length="750" mass="85715">MNRLIASRGLLQIFFALLLVIIIMFVSNYVVYKNSISGIYEKVAQNNRLVIKNIIQSFNNSFTTVNNLIFTIHGLPYDNLFAQGDGSIDMAKVYSLQDNITTLASSADYIEDIIIFFDNHDLAITSKGTSNMSVLFDKKFKHDIYNTGYWKTFAKSKHPSTVFPADTFVSQGETMTKKSRQLMAIIDGNKVRMSDKNILVMINVEKLLNHVDMKAMLPGASLIVLDPTRKIILSTEKDWDLVEVLNDVYFNTSSEASLTHNNFEYNFYKSDYNGFVYIDKVPYQFKNIDSVTNASRMIMISAIICAVILSALLSVFLYRPVKGILKLLGGGSIKGNDFRKIHSGIVKVQSENEALKKQMNFVDLEIRRGVFLQTLDAYNHSQEYEIQMQKYYPYFFRERQFVMAAVHLKGLHPDKEQTDLSIEEMTEAIRAGLQQGAGHVVVFHSSQLQFLAMIGIGHSFERAAAIDRLEAFIQRAEKEELKGFVAWACVSKVYDSHMRNCHAAYQEIMNGMLYRNVNPSGSVLDTESIRFVADIHFPFEKIEKLSNCMLSGKTNEGMRIITDLIKENADRGIHHHQLAHVARSILSYMMKQIDGSPAVSKELYRLETEFLQRVDNAYGYKEVQDALLEAVQVVASKRNHDQKSKLNPAFISQYIDLHYMENLYLDHMAEVLDTSPKYFSNYFKKTFGVNYVEYLNKVRLSHAREQLKNSDLSIAEIGEKTGYMNSSTFTTTFKKYYGISPSEYRKHPGD</sequence>
<evidence type="ECO:0000256" key="3">
    <source>
        <dbReference type="ARBA" id="ARBA00023163"/>
    </source>
</evidence>
<dbReference type="EMBL" id="JBHLVF010000001">
    <property type="protein sequence ID" value="MFC0389784.1"/>
    <property type="molecule type" value="Genomic_DNA"/>
</dbReference>
<dbReference type="RefSeq" id="WP_204822480.1">
    <property type="nucleotide sequence ID" value="NZ_JANHOF010000019.1"/>
</dbReference>
<evidence type="ECO:0000256" key="1">
    <source>
        <dbReference type="ARBA" id="ARBA00023015"/>
    </source>
</evidence>
<evidence type="ECO:0000256" key="4">
    <source>
        <dbReference type="SAM" id="Phobius"/>
    </source>
</evidence>
<feature type="transmembrane region" description="Helical" evidence="4">
    <location>
        <begin position="12"/>
        <end position="32"/>
    </location>
</feature>
<feature type="transmembrane region" description="Helical" evidence="4">
    <location>
        <begin position="297"/>
        <end position="318"/>
    </location>
</feature>
<keyword evidence="3" id="KW-0804">Transcription</keyword>
<name>A0ABV6J1N6_9BACL</name>
<dbReference type="PROSITE" id="PS01124">
    <property type="entry name" value="HTH_ARAC_FAMILY_2"/>
    <property type="match status" value="1"/>
</dbReference>
<keyword evidence="7" id="KW-1185">Reference proteome</keyword>
<dbReference type="PROSITE" id="PS00041">
    <property type="entry name" value="HTH_ARAC_FAMILY_1"/>
    <property type="match status" value="1"/>
</dbReference>
<dbReference type="PANTHER" id="PTHR43280">
    <property type="entry name" value="ARAC-FAMILY TRANSCRIPTIONAL REGULATOR"/>
    <property type="match status" value="1"/>
</dbReference>
<feature type="domain" description="HTH araC/xylS-type" evidence="5">
    <location>
        <begin position="649"/>
        <end position="747"/>
    </location>
</feature>
<dbReference type="InterPro" id="IPR018062">
    <property type="entry name" value="HTH_AraC-typ_CS"/>
</dbReference>
<accession>A0ABV6J1N6</accession>
<dbReference type="SMART" id="SM00342">
    <property type="entry name" value="HTH_ARAC"/>
    <property type="match status" value="1"/>
</dbReference>
<dbReference type="SUPFAM" id="SSF46689">
    <property type="entry name" value="Homeodomain-like"/>
    <property type="match status" value="2"/>
</dbReference>
<keyword evidence="4" id="KW-1133">Transmembrane helix</keyword>
<evidence type="ECO:0000313" key="6">
    <source>
        <dbReference type="EMBL" id="MFC0389784.1"/>
    </source>
</evidence>
<dbReference type="PANTHER" id="PTHR43280:SF2">
    <property type="entry name" value="HTH-TYPE TRANSCRIPTIONAL REGULATOR EXSA"/>
    <property type="match status" value="1"/>
</dbReference>
<evidence type="ECO:0000259" key="5">
    <source>
        <dbReference type="PROSITE" id="PS01124"/>
    </source>
</evidence>
<keyword evidence="4" id="KW-0812">Transmembrane</keyword>
<reference evidence="6 7" key="1">
    <citation type="submission" date="2024-09" db="EMBL/GenBank/DDBJ databases">
        <authorList>
            <person name="Sun Q."/>
            <person name="Mori K."/>
        </authorList>
    </citation>
    <scope>NUCLEOTIDE SEQUENCE [LARGE SCALE GENOMIC DNA]</scope>
    <source>
        <strain evidence="6 7">CCM 4839</strain>
    </source>
</reference>
<keyword evidence="4" id="KW-0472">Membrane</keyword>
<proteinExistence type="predicted"/>
<dbReference type="Proteomes" id="UP001589818">
    <property type="component" value="Unassembled WGS sequence"/>
</dbReference>
<dbReference type="InterPro" id="IPR020449">
    <property type="entry name" value="Tscrpt_reg_AraC-type_HTH"/>
</dbReference>
<evidence type="ECO:0000256" key="2">
    <source>
        <dbReference type="ARBA" id="ARBA00023125"/>
    </source>
</evidence>
<organism evidence="6 7">
    <name type="scientific">Paenibacillus mendelii</name>
    <dbReference type="NCBI Taxonomy" id="206163"/>
    <lineage>
        <taxon>Bacteria</taxon>
        <taxon>Bacillati</taxon>
        <taxon>Bacillota</taxon>
        <taxon>Bacilli</taxon>
        <taxon>Bacillales</taxon>
        <taxon>Paenibacillaceae</taxon>
        <taxon>Paenibacillus</taxon>
    </lineage>
</organism>